<dbReference type="RefSeq" id="WP_131030247.1">
    <property type="nucleotide sequence ID" value="NZ_SIXF01000009.1"/>
</dbReference>
<dbReference type="Gene3D" id="3.40.50.300">
    <property type="entry name" value="P-loop containing nucleotide triphosphate hydrolases"/>
    <property type="match status" value="1"/>
</dbReference>
<dbReference type="AlphaFoldDB" id="A0A4Q9HCT6"/>
<dbReference type="GO" id="GO:0005524">
    <property type="term" value="F:ATP binding"/>
    <property type="evidence" value="ECO:0007669"/>
    <property type="project" value="UniProtKB-KW"/>
</dbReference>
<dbReference type="EMBL" id="SIXF01000009">
    <property type="protein sequence ID" value="TBO42228.1"/>
    <property type="molecule type" value="Genomic_DNA"/>
</dbReference>
<dbReference type="Proteomes" id="UP000291819">
    <property type="component" value="Unassembled WGS sequence"/>
</dbReference>
<dbReference type="OrthoDB" id="9813134at2"/>
<evidence type="ECO:0000313" key="2">
    <source>
        <dbReference type="Proteomes" id="UP000291819"/>
    </source>
</evidence>
<protein>
    <submittedName>
        <fullName evidence="1">ATP-binding protein</fullName>
    </submittedName>
</protein>
<organism evidence="1 2">
    <name type="scientific">Pedobacter kyonggii</name>
    <dbReference type="NCBI Taxonomy" id="1926871"/>
    <lineage>
        <taxon>Bacteria</taxon>
        <taxon>Pseudomonadati</taxon>
        <taxon>Bacteroidota</taxon>
        <taxon>Sphingobacteriia</taxon>
        <taxon>Sphingobacteriales</taxon>
        <taxon>Sphingobacteriaceae</taxon>
        <taxon>Pedobacter</taxon>
    </lineage>
</organism>
<evidence type="ECO:0000313" key="1">
    <source>
        <dbReference type="EMBL" id="TBO42228.1"/>
    </source>
</evidence>
<comment type="caution">
    <text evidence="1">The sequence shown here is derived from an EMBL/GenBank/DDBJ whole genome shotgun (WGS) entry which is preliminary data.</text>
</comment>
<keyword evidence="1" id="KW-0067">ATP-binding</keyword>
<accession>A0A4Q9HCT6</accession>
<sequence>MDTIIGREEEKAKLKDTLTSKAAELVAIYGRRRVGKTFLIRQFYSKQIICEFSGYTMRLFGSNLRISET</sequence>
<name>A0A4Q9HCT6_9SPHI</name>
<dbReference type="SUPFAM" id="SSF52540">
    <property type="entry name" value="P-loop containing nucleoside triphosphate hydrolases"/>
    <property type="match status" value="1"/>
</dbReference>
<keyword evidence="2" id="KW-1185">Reference proteome</keyword>
<dbReference type="InterPro" id="IPR027417">
    <property type="entry name" value="P-loop_NTPase"/>
</dbReference>
<proteinExistence type="predicted"/>
<reference evidence="1 2" key="1">
    <citation type="submission" date="2019-02" db="EMBL/GenBank/DDBJ databases">
        <title>Pedobacter kyonggii whole genome sequence analysis.</title>
        <authorList>
            <person name="Dahal R.H."/>
        </authorList>
    </citation>
    <scope>NUCLEOTIDE SEQUENCE [LARGE SCALE GENOMIC DNA]</scope>
    <source>
        <strain evidence="1 2">K-4-11-1</strain>
    </source>
</reference>
<keyword evidence="1" id="KW-0547">Nucleotide-binding</keyword>
<gene>
    <name evidence="1" type="ORF">EYS08_11930</name>
</gene>